<proteinExistence type="predicted"/>
<name>A0AAP0QD55_9ROSI</name>
<dbReference type="EMBL" id="JBCGBO010000024">
    <property type="protein sequence ID" value="KAK9181880.1"/>
    <property type="molecule type" value="Genomic_DNA"/>
</dbReference>
<dbReference type="AlphaFoldDB" id="A0AAP0QD55"/>
<keyword evidence="2" id="KW-1185">Reference proteome</keyword>
<evidence type="ECO:0000313" key="1">
    <source>
        <dbReference type="EMBL" id="KAK9181880.1"/>
    </source>
</evidence>
<evidence type="ECO:0000313" key="2">
    <source>
        <dbReference type="Proteomes" id="UP001428341"/>
    </source>
</evidence>
<protein>
    <submittedName>
        <fullName evidence="1">Uncharacterized protein</fullName>
    </submittedName>
</protein>
<comment type="caution">
    <text evidence="1">The sequence shown here is derived from an EMBL/GenBank/DDBJ whole genome shotgun (WGS) entry which is preliminary data.</text>
</comment>
<accession>A0AAP0QD55</accession>
<reference evidence="1 2" key="1">
    <citation type="submission" date="2024-05" db="EMBL/GenBank/DDBJ databases">
        <title>Haplotype-resolved chromosome-level genome assembly of Huyou (Citrus changshanensis).</title>
        <authorList>
            <person name="Miao C."/>
            <person name="Chen W."/>
            <person name="Wu Y."/>
            <person name="Wang L."/>
            <person name="Zhao S."/>
            <person name="Grierson D."/>
            <person name="Xu C."/>
            <person name="Chen K."/>
        </authorList>
    </citation>
    <scope>NUCLEOTIDE SEQUENCE [LARGE SCALE GENOMIC DNA]</scope>
    <source>
        <strain evidence="1">01-14</strain>
        <tissue evidence="1">Leaf</tissue>
    </source>
</reference>
<organism evidence="1 2">
    <name type="scientific">Citrus x changshan-huyou</name>
    <dbReference type="NCBI Taxonomy" id="2935761"/>
    <lineage>
        <taxon>Eukaryota</taxon>
        <taxon>Viridiplantae</taxon>
        <taxon>Streptophyta</taxon>
        <taxon>Embryophyta</taxon>
        <taxon>Tracheophyta</taxon>
        <taxon>Spermatophyta</taxon>
        <taxon>Magnoliopsida</taxon>
        <taxon>eudicotyledons</taxon>
        <taxon>Gunneridae</taxon>
        <taxon>Pentapetalae</taxon>
        <taxon>rosids</taxon>
        <taxon>malvids</taxon>
        <taxon>Sapindales</taxon>
        <taxon>Rutaceae</taxon>
        <taxon>Aurantioideae</taxon>
        <taxon>Citrus</taxon>
    </lineage>
</organism>
<gene>
    <name evidence="1" type="ORF">WN944_025021</name>
</gene>
<sequence length="114" mass="13163">MMNRSSDDLYQIIKIEVCLFNFYGVNYSLKCDCLVVNIKLCILIVHVMHIVGPPLETLHFSPSLSYGMIKGRTRTRCSEEAGPRSYGHQKNIRDENENILNYIIVLIIGPHQFY</sequence>
<dbReference type="Proteomes" id="UP001428341">
    <property type="component" value="Unassembled WGS sequence"/>
</dbReference>